<dbReference type="Gene3D" id="3.40.50.450">
    <property type="match status" value="1"/>
</dbReference>
<dbReference type="Proteomes" id="UP000053226">
    <property type="component" value="Unassembled WGS sequence"/>
</dbReference>
<dbReference type="InterPro" id="IPR041614">
    <property type="entry name" value="DprA_WH"/>
</dbReference>
<dbReference type="NCBIfam" id="TIGR00732">
    <property type="entry name" value="dprA"/>
    <property type="match status" value="1"/>
</dbReference>
<dbReference type="Pfam" id="PF17782">
    <property type="entry name" value="WHD_DprA"/>
    <property type="match status" value="1"/>
</dbReference>
<dbReference type="AlphaFoldDB" id="A0A0N0ZCF9"/>
<feature type="domain" description="Smf/DprA SLOG" evidence="2">
    <location>
        <begin position="74"/>
        <end position="282"/>
    </location>
</feature>
<dbReference type="InterPro" id="IPR036388">
    <property type="entry name" value="WH-like_DNA-bd_sf"/>
</dbReference>
<feature type="domain" description="DprA winged helix" evidence="3">
    <location>
        <begin position="318"/>
        <end position="363"/>
    </location>
</feature>
<dbReference type="OrthoDB" id="9785707at2"/>
<dbReference type="PANTHER" id="PTHR43022:SF1">
    <property type="entry name" value="PROTEIN SMF"/>
    <property type="match status" value="1"/>
</dbReference>
<dbReference type="Gene3D" id="1.10.10.10">
    <property type="entry name" value="Winged helix-like DNA-binding domain superfamily/Winged helix DNA-binding domain"/>
    <property type="match status" value="1"/>
</dbReference>
<dbReference type="Pfam" id="PF25317">
    <property type="entry name" value="SAM_SMF"/>
    <property type="match status" value="1"/>
</dbReference>
<evidence type="ECO:0000259" key="2">
    <source>
        <dbReference type="Pfam" id="PF02481"/>
    </source>
</evidence>
<dbReference type="GO" id="GO:0009294">
    <property type="term" value="P:DNA-mediated transformation"/>
    <property type="evidence" value="ECO:0007669"/>
    <property type="project" value="InterPro"/>
</dbReference>
<organism evidence="5 6">
    <name type="scientific">Moellerella wisconsensis ATCC 35017</name>
    <dbReference type="NCBI Taxonomy" id="1354267"/>
    <lineage>
        <taxon>Bacteria</taxon>
        <taxon>Pseudomonadati</taxon>
        <taxon>Pseudomonadota</taxon>
        <taxon>Gammaproteobacteria</taxon>
        <taxon>Enterobacterales</taxon>
        <taxon>Morganellaceae</taxon>
        <taxon>Moellerella</taxon>
    </lineage>
</organism>
<comment type="caution">
    <text evidence="5">The sequence shown here is derived from an EMBL/GenBank/DDBJ whole genome shotgun (WGS) entry which is preliminary data.</text>
</comment>
<evidence type="ECO:0000259" key="4">
    <source>
        <dbReference type="Pfam" id="PF25317"/>
    </source>
</evidence>
<keyword evidence="6" id="KW-1185">Reference proteome</keyword>
<protein>
    <submittedName>
        <fullName evidence="5">Rossmann fold nucleotide-binding protein</fullName>
    </submittedName>
</protein>
<evidence type="ECO:0000259" key="3">
    <source>
        <dbReference type="Pfam" id="PF17782"/>
    </source>
</evidence>
<proteinExistence type="inferred from homology"/>
<evidence type="ECO:0000313" key="5">
    <source>
        <dbReference type="EMBL" id="KPD04058.1"/>
    </source>
</evidence>
<dbReference type="InterPro" id="IPR003488">
    <property type="entry name" value="DprA"/>
</dbReference>
<accession>A0A0N0ZCF9</accession>
<dbReference type="EMBL" id="LGAA01000004">
    <property type="protein sequence ID" value="KPD04058.1"/>
    <property type="molecule type" value="Genomic_DNA"/>
</dbReference>
<name>A0A0N0ZCF9_9GAMM</name>
<dbReference type="InterPro" id="IPR057666">
    <property type="entry name" value="DrpA_SLOG"/>
</dbReference>
<sequence>MDVLEIWLRMMMVSRLPSLQALKVINRLMIVKKINHASLLQAGLNEKQSLQYLHRSEKQITSIFKWLEDCQHHLLTLADPKYPFLLKQIHHPPLVLFVMGNIEVLSTEQVALIGSRNATHYGIFWAKKFVRTFVEHNLTITSGLALGIDSIGHKIALENNGKTIAVFGSGLDYIYPKQHQALAEQITQQGALVSEYAPDTPPLAKNFPRRNRIISGLSRAVVVIEASMLSGSLITARYALEQNRDLFTLPGALGNEHYQGNHWLIQQGAYLMTDPQDLLTHLQSELQWLMPEPLFNSEPPLNTISSLNMPEADIIASGLIHFIDYQVTAIDSIAQRAQQSVSVILPQLMELELAGKIISVAGGYIKIN</sequence>
<dbReference type="Pfam" id="PF02481">
    <property type="entry name" value="DNA_processg_A"/>
    <property type="match status" value="1"/>
</dbReference>
<evidence type="ECO:0000256" key="1">
    <source>
        <dbReference type="ARBA" id="ARBA00006525"/>
    </source>
</evidence>
<dbReference type="PANTHER" id="PTHR43022">
    <property type="entry name" value="PROTEIN SMF"/>
    <property type="match status" value="1"/>
</dbReference>
<dbReference type="SUPFAM" id="SSF102405">
    <property type="entry name" value="MCP/YpsA-like"/>
    <property type="match status" value="1"/>
</dbReference>
<reference evidence="5 6" key="1">
    <citation type="submission" date="2015-07" db="EMBL/GenBank/DDBJ databases">
        <title>ATOL: Assembling a taxonomically balanced genome-scale reconstruction of the evolutionary history of the Enterobacteriaceae.</title>
        <authorList>
            <person name="Plunkett G.III."/>
            <person name="Neeno-Eckwall E.C."/>
            <person name="Glasner J.D."/>
            <person name="Perna N.T."/>
        </authorList>
    </citation>
    <scope>NUCLEOTIDE SEQUENCE [LARGE SCALE GENOMIC DNA]</scope>
    <source>
        <strain evidence="5 6">ATCC 35017</strain>
    </source>
</reference>
<dbReference type="InterPro" id="IPR057338">
    <property type="entry name" value="DprA_SAM"/>
</dbReference>
<evidence type="ECO:0000313" key="6">
    <source>
        <dbReference type="Proteomes" id="UP000053226"/>
    </source>
</evidence>
<dbReference type="RefSeq" id="WP_053907175.1">
    <property type="nucleotide sequence ID" value="NZ_CAWMUS010000004.1"/>
</dbReference>
<gene>
    <name evidence="5" type="ORF">M992_0459</name>
</gene>
<comment type="similarity">
    <text evidence="1">Belongs to the DprA/Smf family.</text>
</comment>
<feature type="domain" description="Smf/DprA SAM" evidence="4">
    <location>
        <begin position="1"/>
        <end position="63"/>
    </location>
</feature>